<gene>
    <name evidence="2" type="ORF">V7x_16160</name>
</gene>
<evidence type="ECO:0000256" key="1">
    <source>
        <dbReference type="SAM" id="MobiDB-lite"/>
    </source>
</evidence>
<organism evidence="2 3">
    <name type="scientific">Crateriforma conspicua</name>
    <dbReference type="NCBI Taxonomy" id="2527996"/>
    <lineage>
        <taxon>Bacteria</taxon>
        <taxon>Pseudomonadati</taxon>
        <taxon>Planctomycetota</taxon>
        <taxon>Planctomycetia</taxon>
        <taxon>Planctomycetales</taxon>
        <taxon>Planctomycetaceae</taxon>
        <taxon>Crateriforma</taxon>
    </lineage>
</organism>
<dbReference type="Proteomes" id="UP000316476">
    <property type="component" value="Unassembled WGS sequence"/>
</dbReference>
<protein>
    <submittedName>
        <fullName evidence="2">Uncharacterized protein</fullName>
    </submittedName>
</protein>
<sequence length="120" mass="13487">MRDWPPVVFHGLGGVAITPLLRRLNPHDVFSSMGSPIAKRRPLQKTRCQRIEIANERCHKKFARFVAERSHGVKNGAAIGNKSCIAASDAADNVMRHRPTGRHPQSDRPDATHRDPEPRR</sequence>
<feature type="region of interest" description="Disordered" evidence="1">
    <location>
        <begin position="90"/>
        <end position="120"/>
    </location>
</feature>
<accession>A0A5C6FT46</accession>
<proteinExistence type="predicted"/>
<evidence type="ECO:0000313" key="3">
    <source>
        <dbReference type="Proteomes" id="UP000316476"/>
    </source>
</evidence>
<dbReference type="EMBL" id="SJPZ01000001">
    <property type="protein sequence ID" value="TWU66059.1"/>
    <property type="molecule type" value="Genomic_DNA"/>
</dbReference>
<name>A0A5C6FT46_9PLAN</name>
<dbReference type="AlphaFoldDB" id="A0A5C6FT46"/>
<feature type="compositionally biased region" description="Basic and acidic residues" evidence="1">
    <location>
        <begin position="104"/>
        <end position="120"/>
    </location>
</feature>
<evidence type="ECO:0000313" key="2">
    <source>
        <dbReference type="EMBL" id="TWU66059.1"/>
    </source>
</evidence>
<comment type="caution">
    <text evidence="2">The sequence shown here is derived from an EMBL/GenBank/DDBJ whole genome shotgun (WGS) entry which is preliminary data.</text>
</comment>
<reference evidence="2 3" key="1">
    <citation type="submission" date="2019-02" db="EMBL/GenBank/DDBJ databases">
        <title>Deep-cultivation of Planctomycetes and their phenomic and genomic characterization uncovers novel biology.</title>
        <authorList>
            <person name="Wiegand S."/>
            <person name="Jogler M."/>
            <person name="Boedeker C."/>
            <person name="Pinto D."/>
            <person name="Vollmers J."/>
            <person name="Rivas-Marin E."/>
            <person name="Kohn T."/>
            <person name="Peeters S.H."/>
            <person name="Heuer A."/>
            <person name="Rast P."/>
            <person name="Oberbeckmann S."/>
            <person name="Bunk B."/>
            <person name="Jeske O."/>
            <person name="Meyerdierks A."/>
            <person name="Storesund J.E."/>
            <person name="Kallscheuer N."/>
            <person name="Luecker S."/>
            <person name="Lage O.M."/>
            <person name="Pohl T."/>
            <person name="Merkel B.J."/>
            <person name="Hornburger P."/>
            <person name="Mueller R.-W."/>
            <person name="Bruemmer F."/>
            <person name="Labrenz M."/>
            <person name="Spormann A.M."/>
            <person name="Op Den Camp H."/>
            <person name="Overmann J."/>
            <person name="Amann R."/>
            <person name="Jetten M.S.M."/>
            <person name="Mascher T."/>
            <person name="Medema M.H."/>
            <person name="Devos D.P."/>
            <person name="Kaster A.-K."/>
            <person name="Ovreas L."/>
            <person name="Rohde M."/>
            <person name="Galperin M.Y."/>
            <person name="Jogler C."/>
        </authorList>
    </citation>
    <scope>NUCLEOTIDE SEQUENCE [LARGE SCALE GENOMIC DNA]</scope>
    <source>
        <strain evidence="2 3">V7</strain>
    </source>
</reference>